<dbReference type="RefSeq" id="WP_283426816.1">
    <property type="nucleotide sequence ID" value="NZ_FXTY01000005.1"/>
</dbReference>
<dbReference type="PANTHER" id="PTHR31005">
    <property type="entry name" value="DUF4139 DOMAIN-CONTAINING PROTEIN"/>
    <property type="match status" value="1"/>
</dbReference>
<comment type="caution">
    <text evidence="5">The sequence shown here is derived from an EMBL/GenBank/DDBJ whole genome shotgun (WGS) entry which is preliminary data.</text>
</comment>
<feature type="chain" id="PRO_5045699382" description="DUF4139 domain-containing protein" evidence="2">
    <location>
        <begin position="20"/>
        <end position="546"/>
    </location>
</feature>
<evidence type="ECO:0000259" key="3">
    <source>
        <dbReference type="Pfam" id="PF13598"/>
    </source>
</evidence>
<dbReference type="Proteomes" id="UP001157961">
    <property type="component" value="Unassembled WGS sequence"/>
</dbReference>
<feature type="coiled-coil region" evidence="1">
    <location>
        <begin position="171"/>
        <end position="198"/>
    </location>
</feature>
<evidence type="ECO:0000256" key="1">
    <source>
        <dbReference type="SAM" id="Coils"/>
    </source>
</evidence>
<evidence type="ECO:0000313" key="6">
    <source>
        <dbReference type="Proteomes" id="UP001157961"/>
    </source>
</evidence>
<dbReference type="PANTHER" id="PTHR31005:SF8">
    <property type="entry name" value="DUF4139 DOMAIN-CONTAINING PROTEIN"/>
    <property type="match status" value="1"/>
</dbReference>
<evidence type="ECO:0000259" key="4">
    <source>
        <dbReference type="Pfam" id="PF13600"/>
    </source>
</evidence>
<accession>A0ABY1P6J5</accession>
<dbReference type="Pfam" id="PF13600">
    <property type="entry name" value="DUF4140"/>
    <property type="match status" value="1"/>
</dbReference>
<keyword evidence="2" id="KW-0732">Signal</keyword>
<dbReference type="Gene3D" id="1.10.287.1700">
    <property type="match status" value="1"/>
</dbReference>
<dbReference type="InterPro" id="IPR053716">
    <property type="entry name" value="Flag_assembly_chemotaxis_eff"/>
</dbReference>
<gene>
    <name evidence="5" type="ORF">SAMN06265373_105422</name>
</gene>
<feature type="domain" description="DUF4139" evidence="3">
    <location>
        <begin position="226"/>
        <end position="540"/>
    </location>
</feature>
<reference evidence="5 6" key="1">
    <citation type="submission" date="2017-05" db="EMBL/GenBank/DDBJ databases">
        <authorList>
            <person name="Varghese N."/>
            <person name="Submissions S."/>
        </authorList>
    </citation>
    <scope>NUCLEOTIDE SEQUENCE [LARGE SCALE GENOMIC DNA]</scope>
    <source>
        <strain evidence="5 6">DSM 29734</strain>
    </source>
</reference>
<protein>
    <recommendedName>
        <fullName evidence="7">DUF4139 domain-containing protein</fullName>
    </recommendedName>
</protein>
<dbReference type="InterPro" id="IPR025554">
    <property type="entry name" value="DUF4140"/>
</dbReference>
<dbReference type="NCBIfam" id="TIGR02231">
    <property type="entry name" value="mucoidy inhibitor MuiA family protein"/>
    <property type="match status" value="1"/>
</dbReference>
<feature type="coiled-coil region" evidence="1">
    <location>
        <begin position="99"/>
        <end position="126"/>
    </location>
</feature>
<feature type="domain" description="DUF4140" evidence="4">
    <location>
        <begin position="31"/>
        <end position="121"/>
    </location>
</feature>
<dbReference type="Pfam" id="PF13598">
    <property type="entry name" value="DUF4139"/>
    <property type="match status" value="1"/>
</dbReference>
<evidence type="ECO:0000256" key="2">
    <source>
        <dbReference type="SAM" id="SignalP"/>
    </source>
</evidence>
<feature type="signal peptide" evidence="2">
    <location>
        <begin position="1"/>
        <end position="19"/>
    </location>
</feature>
<organism evidence="5 6">
    <name type="scientific">Shimia sagamensis</name>
    <dbReference type="NCBI Taxonomy" id="1566352"/>
    <lineage>
        <taxon>Bacteria</taxon>
        <taxon>Pseudomonadati</taxon>
        <taxon>Pseudomonadota</taxon>
        <taxon>Alphaproteobacteria</taxon>
        <taxon>Rhodobacterales</taxon>
        <taxon>Roseobacteraceae</taxon>
    </lineage>
</organism>
<dbReference type="InterPro" id="IPR011935">
    <property type="entry name" value="CHP02231"/>
</dbReference>
<proteinExistence type="predicted"/>
<name>A0ABY1P6J5_9RHOB</name>
<evidence type="ECO:0000313" key="5">
    <source>
        <dbReference type="EMBL" id="SMP27585.1"/>
    </source>
</evidence>
<dbReference type="InterPro" id="IPR037291">
    <property type="entry name" value="DUF4139"/>
</dbReference>
<keyword evidence="1" id="KW-0175">Coiled coil</keyword>
<sequence length="546" mass="59089">MKHVIFATALFPLATPLWADDIRLNAPVTAATLYSEGATLTRAVPYSAPAGTHELLITNLPESLDPMSVRVALDGAKLGAVTVRHERTLPNVQEDSPELTAAKDNLDQAQADLRAAEDARADVLMKADAGKARLAYLSTLKGPSDTAATPETISATLSLIGQETLAARQDIAAAEREARAATKNLEDLLEAYAEAHQTVDALTPSESENAMLAISISAEGASEGTLTLTHLTQFARWVPAYDVHLNNVETPQLNIERGAFVSQFTDEDWTDVAITLSTSRPDEQSEPSGLSPWRRHIEEERPVLPKSAGRLAELSMQAAPMAETAVLEDAAGYAATHSFGDGINATYIYPTPVSVSSTSDALHLALGTLDLTPETYALANPMRDETAFLMAEVTNDAGELILPSYEANFFLNGTYIGQQNMPLIAEGDSVDFSFGPINGLRLSDKITNKVTGDKGVLTTRNEQTETRVLTAENLTGRTWDLRLLGRVPFSEQEDLVITHQAAPAPTETNYEDQRGILMWERSLDAGASIEVELSHKIQWPSEMILR</sequence>
<keyword evidence="6" id="KW-1185">Reference proteome</keyword>
<evidence type="ECO:0008006" key="7">
    <source>
        <dbReference type="Google" id="ProtNLM"/>
    </source>
</evidence>
<dbReference type="EMBL" id="FXTY01000005">
    <property type="protein sequence ID" value="SMP27585.1"/>
    <property type="molecule type" value="Genomic_DNA"/>
</dbReference>